<keyword evidence="5" id="KW-0378">Hydrolase</keyword>
<dbReference type="InterPro" id="IPR035965">
    <property type="entry name" value="PAS-like_dom_sf"/>
</dbReference>
<evidence type="ECO:0000259" key="4">
    <source>
        <dbReference type="SMART" id="SM00479"/>
    </source>
</evidence>
<dbReference type="GO" id="GO:0045004">
    <property type="term" value="P:DNA replication proofreading"/>
    <property type="evidence" value="ECO:0007669"/>
    <property type="project" value="TreeGrafter"/>
</dbReference>
<name>A0A7W0HK36_9BACT</name>
<dbReference type="GO" id="GO:0003887">
    <property type="term" value="F:DNA-directed DNA polymerase activity"/>
    <property type="evidence" value="ECO:0007669"/>
    <property type="project" value="InterPro"/>
</dbReference>
<dbReference type="CDD" id="cd06127">
    <property type="entry name" value="DEDDh"/>
    <property type="match status" value="1"/>
</dbReference>
<accession>A0A7W0HK36</accession>
<keyword evidence="3" id="KW-0812">Transmembrane</keyword>
<dbReference type="Proteomes" id="UP000525298">
    <property type="component" value="Unassembled WGS sequence"/>
</dbReference>
<dbReference type="GO" id="GO:0008408">
    <property type="term" value="F:3'-5' exonuclease activity"/>
    <property type="evidence" value="ECO:0007669"/>
    <property type="project" value="TreeGrafter"/>
</dbReference>
<dbReference type="EMBL" id="JACDUS010000002">
    <property type="protein sequence ID" value="MBA2880817.1"/>
    <property type="molecule type" value="Genomic_DNA"/>
</dbReference>
<dbReference type="PANTHER" id="PTHR30231">
    <property type="entry name" value="DNA POLYMERASE III SUBUNIT EPSILON"/>
    <property type="match status" value="1"/>
</dbReference>
<feature type="transmembrane region" description="Helical" evidence="3">
    <location>
        <begin position="7"/>
        <end position="28"/>
    </location>
</feature>
<proteinExistence type="predicted"/>
<dbReference type="AlphaFoldDB" id="A0A7W0HK36"/>
<reference evidence="5 6" key="1">
    <citation type="submission" date="2020-07" db="EMBL/GenBank/DDBJ databases">
        <title>Genomic Encyclopedia of Type Strains, Phase IV (KMG-IV): sequencing the most valuable type-strain genomes for metagenomic binning, comparative biology and taxonomic classification.</title>
        <authorList>
            <person name="Goeker M."/>
        </authorList>
    </citation>
    <scope>NUCLEOTIDE SEQUENCE [LARGE SCALE GENOMIC DNA]</scope>
    <source>
        <strain evidence="5 6">DSM 17721</strain>
    </source>
</reference>
<dbReference type="SUPFAM" id="SSF55785">
    <property type="entry name" value="PYP-like sensor domain (PAS domain)"/>
    <property type="match status" value="1"/>
</dbReference>
<dbReference type="Gene3D" id="6.10.340.10">
    <property type="match status" value="1"/>
</dbReference>
<evidence type="ECO:0000256" key="3">
    <source>
        <dbReference type="SAM" id="Phobius"/>
    </source>
</evidence>
<dbReference type="Pfam" id="PF00929">
    <property type="entry name" value="RNase_T"/>
    <property type="match status" value="1"/>
</dbReference>
<feature type="transmembrane region" description="Helical" evidence="3">
    <location>
        <begin position="48"/>
        <end position="67"/>
    </location>
</feature>
<evidence type="ECO:0000256" key="1">
    <source>
        <dbReference type="ARBA" id="ARBA00025483"/>
    </source>
</evidence>
<comment type="caution">
    <text evidence="5">The sequence shown here is derived from an EMBL/GenBank/DDBJ whole genome shotgun (WGS) entry which is preliminary data.</text>
</comment>
<feature type="domain" description="Exonuclease" evidence="4">
    <location>
        <begin position="324"/>
        <end position="492"/>
    </location>
</feature>
<dbReference type="NCBIfam" id="TIGR00573">
    <property type="entry name" value="dnaq"/>
    <property type="match status" value="1"/>
</dbReference>
<comment type="function">
    <text evidence="1">DNA polymerase III is a complex, multichain enzyme responsible for most of the replicative synthesis in bacteria. The epsilon subunit contain the editing function and is a proofreading 3'-5' exonuclease.</text>
</comment>
<evidence type="ECO:0000313" key="5">
    <source>
        <dbReference type="EMBL" id="MBA2880817.1"/>
    </source>
</evidence>
<dbReference type="InterPro" id="IPR013520">
    <property type="entry name" value="Ribonucl_H"/>
</dbReference>
<dbReference type="GO" id="GO:0005829">
    <property type="term" value="C:cytosol"/>
    <property type="evidence" value="ECO:0007669"/>
    <property type="project" value="TreeGrafter"/>
</dbReference>
<keyword evidence="3" id="KW-0472">Membrane</keyword>
<dbReference type="RefSeq" id="WP_181550472.1">
    <property type="nucleotide sequence ID" value="NZ_JACDUS010000002.1"/>
</dbReference>
<dbReference type="FunFam" id="3.30.420.10:FF:000045">
    <property type="entry name" value="3'-5' exonuclease DinG"/>
    <property type="match status" value="1"/>
</dbReference>
<dbReference type="GO" id="GO:0003677">
    <property type="term" value="F:DNA binding"/>
    <property type="evidence" value="ECO:0007669"/>
    <property type="project" value="InterPro"/>
</dbReference>
<gene>
    <name evidence="5" type="ORF">HNR65_001135</name>
</gene>
<keyword evidence="6" id="KW-1185">Reference proteome</keyword>
<dbReference type="PANTHER" id="PTHR30231:SF41">
    <property type="entry name" value="DNA POLYMERASE III SUBUNIT EPSILON"/>
    <property type="match status" value="1"/>
</dbReference>
<keyword evidence="5" id="KW-0540">Nuclease</keyword>
<keyword evidence="5" id="KW-0269">Exonuclease</keyword>
<dbReference type="InterPro" id="IPR006054">
    <property type="entry name" value="DnaQ"/>
</dbReference>
<evidence type="ECO:0000256" key="2">
    <source>
        <dbReference type="ARBA" id="ARBA00026073"/>
    </source>
</evidence>
<dbReference type="InterPro" id="IPR012337">
    <property type="entry name" value="RNaseH-like_sf"/>
</dbReference>
<dbReference type="InterPro" id="IPR036397">
    <property type="entry name" value="RNaseH_sf"/>
</dbReference>
<dbReference type="Gene3D" id="3.30.450.20">
    <property type="entry name" value="PAS domain"/>
    <property type="match status" value="1"/>
</dbReference>
<dbReference type="Gene3D" id="3.30.420.10">
    <property type="entry name" value="Ribonuclease H-like superfamily/Ribonuclease H"/>
    <property type="match status" value="1"/>
</dbReference>
<protein>
    <submittedName>
        <fullName evidence="5">DNA polymerase III epsilon subunit family exonuclease</fullName>
    </submittedName>
</protein>
<evidence type="ECO:0000313" key="6">
    <source>
        <dbReference type="Proteomes" id="UP000525298"/>
    </source>
</evidence>
<keyword evidence="3" id="KW-1133">Transmembrane helix</keyword>
<dbReference type="SUPFAM" id="SSF53098">
    <property type="entry name" value="Ribonuclease H-like"/>
    <property type="match status" value="1"/>
</dbReference>
<comment type="subunit">
    <text evidence="2">DNA polymerase III contains a core (composed of alpha, epsilon and theta chains) that associates with a tau subunit. This core dimerizes to form the POLIII' complex. PolIII' associates with the gamma complex (composed of gamma, delta, delta', psi and chi chains) and with the beta chain to form the complete DNA polymerase III complex.</text>
</comment>
<sequence length="523" mass="58855">MDLKSKFWVLSLAIITTQFAVLGYLFFLLWTQLPETARQTIWGSQGEFFGLLFLISLVILMGILFLLNEIFQSYILPLSRISEEIELISTVNAGHRINVTEGGKEIKSMVQKINKAADKLQHLQEQVHQQNQPDSELRTDRETLASLFTRMPLGVVVCNRRGKILLYNRKADELLCKRSPANGSEISLGLGRSLSAFLNQDEIALAMHDLHTQLDEDVREPVSYLQVRQDQGADVPAQMVCIQDHEHAILGYALFLHAHEDYCLLQPHGQESFFLHSTGSADFAAKSQGPGILQNGRPCTYDFQLLYRQQKSSPMDMRELSELTYTVLDLETTGLDPLGGDEIVSISAVRIFNFRIVPGETFDRLVNPNRSIGLESIRVHGITDEMVANQPGIEQVLSHFWGFAKESVLVAYCADFDLTFLQLKEQNIGLKFDNPVLDVLLLSLYVHPGQKDHSLEAIASRLGTRIYPRHTSMGDALTTAEIFLQLIALLKNKGINTLQEARTVTEQVKYVGPNKRDQVMPMS</sequence>
<dbReference type="SMART" id="SM00479">
    <property type="entry name" value="EXOIII"/>
    <property type="match status" value="1"/>
</dbReference>
<organism evidence="5 6">
    <name type="scientific">Desulfosalsimonas propionicica</name>
    <dbReference type="NCBI Taxonomy" id="332175"/>
    <lineage>
        <taxon>Bacteria</taxon>
        <taxon>Pseudomonadati</taxon>
        <taxon>Thermodesulfobacteriota</taxon>
        <taxon>Desulfobacteria</taxon>
        <taxon>Desulfobacterales</taxon>
        <taxon>Desulfosalsimonadaceae</taxon>
        <taxon>Desulfosalsimonas</taxon>
    </lineage>
</organism>